<dbReference type="Gene3D" id="1.10.630.10">
    <property type="entry name" value="Cytochrome P450"/>
    <property type="match status" value="1"/>
</dbReference>
<dbReference type="InterPro" id="IPR036396">
    <property type="entry name" value="Cyt_P450_sf"/>
</dbReference>
<dbReference type="PANTHER" id="PTHR24286">
    <property type="entry name" value="CYTOCHROME P450 26"/>
    <property type="match status" value="1"/>
</dbReference>
<evidence type="ECO:0000313" key="5">
    <source>
        <dbReference type="EMBL" id="KHM99140.1"/>
    </source>
</evidence>
<reference evidence="5" key="1">
    <citation type="submission" date="2014-07" db="EMBL/GenBank/DDBJ databases">
        <title>Identification of a novel salt tolerance gene in wild soybean by whole-genome sequencing.</title>
        <authorList>
            <person name="Lam H.-M."/>
            <person name="Qi X."/>
            <person name="Li M.-W."/>
            <person name="Liu X."/>
            <person name="Xie M."/>
            <person name="Ni M."/>
            <person name="Xu X."/>
        </authorList>
    </citation>
    <scope>NUCLEOTIDE SEQUENCE [LARGE SCALE GENOMIC DNA]</scope>
    <source>
        <tissue evidence="5">Root</tissue>
    </source>
</reference>
<dbReference type="EC" id="1.14.13.93" evidence="5"/>
<evidence type="ECO:0000256" key="1">
    <source>
        <dbReference type="ARBA" id="ARBA00010617"/>
    </source>
</evidence>
<dbReference type="GO" id="GO:0005506">
    <property type="term" value="F:iron ion binding"/>
    <property type="evidence" value="ECO:0007669"/>
    <property type="project" value="InterPro"/>
</dbReference>
<dbReference type="PANTHER" id="PTHR24286:SF256">
    <property type="entry name" value="CYTOCHROME P450 FAMILY PROTEIN"/>
    <property type="match status" value="1"/>
</dbReference>
<dbReference type="EC" id="1.14.13.79" evidence="5"/>
<comment type="similarity">
    <text evidence="1">Belongs to the cytochrome P450 family.</text>
</comment>
<dbReference type="AlphaFoldDB" id="A0A0B2NPY7"/>
<dbReference type="GO" id="GO:0004497">
    <property type="term" value="F:monooxygenase activity"/>
    <property type="evidence" value="ECO:0007669"/>
    <property type="project" value="InterPro"/>
</dbReference>
<organism evidence="5">
    <name type="scientific">Glycine soja</name>
    <name type="common">Wild soybean</name>
    <dbReference type="NCBI Taxonomy" id="3848"/>
    <lineage>
        <taxon>Eukaryota</taxon>
        <taxon>Viridiplantae</taxon>
        <taxon>Streptophyta</taxon>
        <taxon>Embryophyta</taxon>
        <taxon>Tracheophyta</taxon>
        <taxon>Spermatophyta</taxon>
        <taxon>Magnoliopsida</taxon>
        <taxon>eudicotyledons</taxon>
        <taxon>Gunneridae</taxon>
        <taxon>Pentapetalae</taxon>
        <taxon>rosids</taxon>
        <taxon>fabids</taxon>
        <taxon>Fabales</taxon>
        <taxon>Fabaceae</taxon>
        <taxon>Papilionoideae</taxon>
        <taxon>50 kb inversion clade</taxon>
        <taxon>NPAAA clade</taxon>
        <taxon>indigoferoid/millettioid clade</taxon>
        <taxon>Phaseoleae</taxon>
        <taxon>Glycine</taxon>
        <taxon>Glycine subgen. Soja</taxon>
    </lineage>
</organism>
<keyword evidence="4" id="KW-0732">Signal</keyword>
<dbReference type="SUPFAM" id="SSF48264">
    <property type="entry name" value="Cytochrome P450"/>
    <property type="match status" value="1"/>
</dbReference>
<keyword evidence="3" id="KW-0408">Iron</keyword>
<feature type="signal peptide" evidence="4">
    <location>
        <begin position="1"/>
        <end position="18"/>
    </location>
</feature>
<evidence type="ECO:0000256" key="2">
    <source>
        <dbReference type="ARBA" id="ARBA00022723"/>
    </source>
</evidence>
<dbReference type="EMBL" id="KN672080">
    <property type="protein sequence ID" value="KHM99140.1"/>
    <property type="molecule type" value="Genomic_DNA"/>
</dbReference>
<gene>
    <name evidence="5" type="ORF">glysoja_032031</name>
</gene>
<feature type="chain" id="PRO_5002074902" evidence="4">
    <location>
        <begin position="19"/>
        <end position="232"/>
    </location>
</feature>
<proteinExistence type="inferred from homology"/>
<dbReference type="Proteomes" id="UP000053555">
    <property type="component" value="Unassembled WGS sequence"/>
</dbReference>
<keyword evidence="5" id="KW-0560">Oxidoreductase</keyword>
<keyword evidence="2" id="KW-0479">Metal-binding</keyword>
<dbReference type="GO" id="GO:0016125">
    <property type="term" value="P:sterol metabolic process"/>
    <property type="evidence" value="ECO:0007669"/>
    <property type="project" value="TreeGrafter"/>
</dbReference>
<dbReference type="GO" id="GO:0016705">
    <property type="term" value="F:oxidoreductase activity, acting on paired donors, with incorporation or reduction of molecular oxygen"/>
    <property type="evidence" value="ECO:0007669"/>
    <property type="project" value="InterPro"/>
</dbReference>
<evidence type="ECO:0000256" key="3">
    <source>
        <dbReference type="ARBA" id="ARBA00023004"/>
    </source>
</evidence>
<evidence type="ECO:0000256" key="4">
    <source>
        <dbReference type="SAM" id="SignalP"/>
    </source>
</evidence>
<accession>A0A0B2NPY7</accession>
<sequence length="232" mass="26305">MVYGILFFVLFAFTLSLAFLLSKCLSKSQTKNVPKNVPKGSLGYPIIGETLSFLKAQRQDKGSVWLEERISKYGPIFKTSLMGFPTVFVIGQEGNKFVLGSPDDLLSSKKPLTLRKILGRRMPFCLGYTCDLLLYRLVKGEMLKFLKPECLQNYVKKMDELVNATLLREFRENETIGAVVFMKKLSYEIACNLLFDIKDEHTKEALFVDFTLAFKAIHSLPINLPAEPGQEL</sequence>
<protein>
    <submittedName>
        <fullName evidence="5">Taxane 13-alpha-hydroxylase</fullName>
        <ecNumber evidence="5">1.14.13.79</ecNumber>
        <ecNumber evidence="5">1.14.13.93</ecNumber>
    </submittedName>
</protein>
<name>A0A0B2NPY7_GLYSO</name>
<dbReference type="GO" id="GO:0020037">
    <property type="term" value="F:heme binding"/>
    <property type="evidence" value="ECO:0007669"/>
    <property type="project" value="InterPro"/>
</dbReference>